<sequence>MPQLRCLNSVHLLRPRRALVLCHQCGSPVSATDSTCPNCQADLKRGVGRAKLRSDGLKRMTRQMRAIQVEDRYFPPNEEVSERFILGELIGRGPFGEVYRAQDSLIDAQVALKVFTPELIAKPQDQERFLKVSRTARTLTQPNVVRVHCSGVHKDHAWVSMQALDGLSLRKVMKMRRQKREHFPLDEIEPILNQIIRAAGHVHREFPIGNLKPDNIILMPELIKLTDHYLLAAFDTEQVIPRLAESRYLAPELRALKDKSVEVGEIDPRCDIFSLGLMIGEMVFGPDYTPGATEAATSPLDALCRRACAQDPAERYDSFEALSEDFSTLIDTGALLGGVPYHLQAGDNEATKVVVRPVAPDDAEGEAIPVAAPELEADEATLESGDALSDLSESSDYAAAIAENVADDMATREYVRDSQDDDLELGDLLATNEVPRDVVREKKKSKNKGGKKKPAAAAKKSGADAKDIPKLPSIPSVAEVEPTTTSVKPAPPSAAPAKQRSSLSPGVILAGILALFLIVGVGAWAMRDAPAEKVELGDSATVSAENSAKDGEKEEAAEQASGAEAVAADPDAQAMSEKVSVAQKEAEQAVFAASQKALESAGALAAAAQAEAGEKASQEAAAVAAAAAEAEASEQTDGARAAEQKVAEKPAAEKKTATAKGAAVSPAAAKGAAKPADKPAEKVAAAGTKCKAGMLLIKRKSGNYCIDAYEYPGRGSKPKTNASWFQAQQLCEARGARLCKQQEWRSACGSKYPYGSKWNPDSCNTVDEDEFERSLAAAGSFKQCRSRSGAYDMVGNAHEWVAEQRIAGGGFDSGSDVAQCGYSSAKAPGSGSSNIGFRCCGDAE</sequence>
<dbReference type="InterPro" id="IPR050660">
    <property type="entry name" value="NEK_Ser/Thr_kinase"/>
</dbReference>
<evidence type="ECO:0000256" key="2">
    <source>
        <dbReference type="ARBA" id="ARBA00022679"/>
    </source>
</evidence>
<dbReference type="GO" id="GO:0004674">
    <property type="term" value="F:protein serine/threonine kinase activity"/>
    <property type="evidence" value="ECO:0007669"/>
    <property type="project" value="UniProtKB-EC"/>
</dbReference>
<dbReference type="InterPro" id="IPR016187">
    <property type="entry name" value="CTDL_fold"/>
</dbReference>
<dbReference type="CDD" id="cd14014">
    <property type="entry name" value="STKc_PknB_like"/>
    <property type="match status" value="1"/>
</dbReference>
<evidence type="ECO:0000256" key="5">
    <source>
        <dbReference type="ARBA" id="ARBA00022840"/>
    </source>
</evidence>
<evidence type="ECO:0000313" key="8">
    <source>
        <dbReference type="EMBL" id="AWV89652.1"/>
    </source>
</evidence>
<feature type="region of interest" description="Disordered" evidence="6">
    <location>
        <begin position="434"/>
        <end position="501"/>
    </location>
</feature>
<dbReference type="OrthoDB" id="9804878at2"/>
<dbReference type="SMART" id="SM00220">
    <property type="entry name" value="S_TKc"/>
    <property type="match status" value="1"/>
</dbReference>
<dbReference type="SUPFAM" id="SSF56436">
    <property type="entry name" value="C-type lectin-like"/>
    <property type="match status" value="1"/>
</dbReference>
<dbReference type="InterPro" id="IPR000719">
    <property type="entry name" value="Prot_kinase_dom"/>
</dbReference>
<dbReference type="Pfam" id="PF03781">
    <property type="entry name" value="FGE-sulfatase"/>
    <property type="match status" value="1"/>
</dbReference>
<dbReference type="PANTHER" id="PTHR43671">
    <property type="entry name" value="SERINE/THREONINE-PROTEIN KINASE NEK"/>
    <property type="match status" value="1"/>
</dbReference>
<feature type="compositionally biased region" description="Basic and acidic residues" evidence="6">
    <location>
        <begin position="640"/>
        <end position="656"/>
    </location>
</feature>
<dbReference type="EC" id="2.7.11.1" evidence="1"/>
<keyword evidence="2" id="KW-0808">Transferase</keyword>
<feature type="compositionally biased region" description="Basic residues" evidence="6">
    <location>
        <begin position="441"/>
        <end position="454"/>
    </location>
</feature>
<evidence type="ECO:0000256" key="4">
    <source>
        <dbReference type="ARBA" id="ARBA00022777"/>
    </source>
</evidence>
<name>A0A2Z4FL75_9DELT</name>
<protein>
    <recommendedName>
        <fullName evidence="1">non-specific serine/threonine protein kinase</fullName>
        <ecNumber evidence="1">2.7.11.1</ecNumber>
    </recommendedName>
</protein>
<keyword evidence="5" id="KW-0067">ATP-binding</keyword>
<dbReference type="Proteomes" id="UP000249799">
    <property type="component" value="Chromosome"/>
</dbReference>
<evidence type="ECO:0000256" key="1">
    <source>
        <dbReference type="ARBA" id="ARBA00012513"/>
    </source>
</evidence>
<keyword evidence="9" id="KW-1185">Reference proteome</keyword>
<evidence type="ECO:0000313" key="9">
    <source>
        <dbReference type="Proteomes" id="UP000249799"/>
    </source>
</evidence>
<dbReference type="GO" id="GO:0005524">
    <property type="term" value="F:ATP binding"/>
    <property type="evidence" value="ECO:0007669"/>
    <property type="project" value="UniProtKB-KW"/>
</dbReference>
<reference evidence="8 9" key="1">
    <citation type="submission" date="2018-06" db="EMBL/GenBank/DDBJ databases">
        <title>Lujinxingia sediminis gen. nov. sp. nov., a new facultative anaerobic member of the class Deltaproteobacteria, and proposal of Lujinxingaceae fam. nov.</title>
        <authorList>
            <person name="Guo L.-Y."/>
            <person name="Li C.-M."/>
            <person name="Wang S."/>
            <person name="Du Z.-J."/>
        </authorList>
    </citation>
    <scope>NUCLEOTIDE SEQUENCE [LARGE SCALE GENOMIC DNA]</scope>
    <source>
        <strain evidence="8 9">FA350</strain>
    </source>
</reference>
<keyword evidence="3" id="KW-0547">Nucleotide-binding</keyword>
<feature type="compositionally biased region" description="Basic and acidic residues" evidence="6">
    <location>
        <begin position="547"/>
        <end position="556"/>
    </location>
</feature>
<dbReference type="InterPro" id="IPR011009">
    <property type="entry name" value="Kinase-like_dom_sf"/>
</dbReference>
<dbReference type="EMBL" id="CP030032">
    <property type="protein sequence ID" value="AWV89652.1"/>
    <property type="molecule type" value="Genomic_DNA"/>
</dbReference>
<dbReference type="InterPro" id="IPR005532">
    <property type="entry name" value="SUMF_dom"/>
</dbReference>
<feature type="region of interest" description="Disordered" evidence="6">
    <location>
        <begin position="536"/>
        <end position="580"/>
    </location>
</feature>
<keyword evidence="4" id="KW-0418">Kinase</keyword>
<dbReference type="PANTHER" id="PTHR43671:SF13">
    <property type="entry name" value="SERINE_THREONINE-PROTEIN KINASE NEK2"/>
    <property type="match status" value="1"/>
</dbReference>
<feature type="domain" description="Protein kinase" evidence="7">
    <location>
        <begin position="84"/>
        <end position="425"/>
    </location>
</feature>
<evidence type="ECO:0000259" key="7">
    <source>
        <dbReference type="PROSITE" id="PS50011"/>
    </source>
</evidence>
<organism evidence="8 9">
    <name type="scientific">Bradymonas sediminis</name>
    <dbReference type="NCBI Taxonomy" id="1548548"/>
    <lineage>
        <taxon>Bacteria</taxon>
        <taxon>Deltaproteobacteria</taxon>
        <taxon>Bradymonadales</taxon>
        <taxon>Bradymonadaceae</taxon>
        <taxon>Bradymonas</taxon>
    </lineage>
</organism>
<dbReference type="SUPFAM" id="SSF56112">
    <property type="entry name" value="Protein kinase-like (PK-like)"/>
    <property type="match status" value="1"/>
</dbReference>
<dbReference type="Gene3D" id="3.30.200.20">
    <property type="entry name" value="Phosphorylase Kinase, domain 1"/>
    <property type="match status" value="1"/>
</dbReference>
<dbReference type="PROSITE" id="PS50011">
    <property type="entry name" value="PROTEIN_KINASE_DOM"/>
    <property type="match status" value="1"/>
</dbReference>
<dbReference type="AlphaFoldDB" id="A0A2Z4FL75"/>
<dbReference type="Gene3D" id="1.10.510.10">
    <property type="entry name" value="Transferase(Phosphotransferase) domain 1"/>
    <property type="match status" value="1"/>
</dbReference>
<proteinExistence type="predicted"/>
<dbReference type="Pfam" id="PF00069">
    <property type="entry name" value="Pkinase"/>
    <property type="match status" value="1"/>
</dbReference>
<feature type="region of interest" description="Disordered" evidence="6">
    <location>
        <begin position="632"/>
        <end position="680"/>
    </location>
</feature>
<feature type="compositionally biased region" description="Low complexity" evidence="6">
    <location>
        <begin position="558"/>
        <end position="574"/>
    </location>
</feature>
<dbReference type="InterPro" id="IPR042095">
    <property type="entry name" value="SUMF_sf"/>
</dbReference>
<evidence type="ECO:0000256" key="3">
    <source>
        <dbReference type="ARBA" id="ARBA00022741"/>
    </source>
</evidence>
<dbReference type="KEGG" id="bsed:DN745_10005"/>
<evidence type="ECO:0000256" key="6">
    <source>
        <dbReference type="SAM" id="MobiDB-lite"/>
    </source>
</evidence>
<feature type="compositionally biased region" description="Low complexity" evidence="6">
    <location>
        <begin position="658"/>
        <end position="674"/>
    </location>
</feature>
<dbReference type="Gene3D" id="3.90.1580.10">
    <property type="entry name" value="paralog of FGE (formylglycine-generating enzyme)"/>
    <property type="match status" value="1"/>
</dbReference>
<gene>
    <name evidence="8" type="ORF">DN745_10005</name>
</gene>
<accession>A0A2Z4FL75</accession>